<dbReference type="SMART" id="SM00575">
    <property type="entry name" value="ZnF_PMZ"/>
    <property type="match status" value="1"/>
</dbReference>
<evidence type="ECO:0000259" key="6">
    <source>
        <dbReference type="PROSITE" id="PS50966"/>
    </source>
</evidence>
<dbReference type="AlphaFoldDB" id="A0A9W6TS73"/>
<feature type="domain" description="SWIM-type" evidence="6">
    <location>
        <begin position="89"/>
        <end position="130"/>
    </location>
</feature>
<feature type="compositionally biased region" description="Polar residues" evidence="5">
    <location>
        <begin position="302"/>
        <end position="314"/>
    </location>
</feature>
<evidence type="ECO:0000256" key="2">
    <source>
        <dbReference type="ARBA" id="ARBA00022771"/>
    </source>
</evidence>
<reference evidence="7" key="1">
    <citation type="submission" date="2023-04" db="EMBL/GenBank/DDBJ databases">
        <title>Phytophthora lilii NBRC 32176.</title>
        <authorList>
            <person name="Ichikawa N."/>
            <person name="Sato H."/>
            <person name="Tonouchi N."/>
        </authorList>
    </citation>
    <scope>NUCLEOTIDE SEQUENCE</scope>
    <source>
        <strain evidence="7">NBRC 32176</strain>
    </source>
</reference>
<keyword evidence="2 4" id="KW-0863">Zinc-finger</keyword>
<dbReference type="InterPro" id="IPR006564">
    <property type="entry name" value="Znf_PMZ"/>
</dbReference>
<feature type="region of interest" description="Disordered" evidence="5">
    <location>
        <begin position="279"/>
        <end position="314"/>
    </location>
</feature>
<evidence type="ECO:0000256" key="5">
    <source>
        <dbReference type="SAM" id="MobiDB-lite"/>
    </source>
</evidence>
<proteinExistence type="predicted"/>
<dbReference type="Pfam" id="PF04434">
    <property type="entry name" value="SWIM"/>
    <property type="match status" value="1"/>
</dbReference>
<evidence type="ECO:0000313" key="8">
    <source>
        <dbReference type="Proteomes" id="UP001165083"/>
    </source>
</evidence>
<dbReference type="OrthoDB" id="109811at2759"/>
<comment type="caution">
    <text evidence="7">The sequence shown here is derived from an EMBL/GenBank/DDBJ whole genome shotgun (WGS) entry which is preliminary data.</text>
</comment>
<organism evidence="7 8">
    <name type="scientific">Phytophthora lilii</name>
    <dbReference type="NCBI Taxonomy" id="2077276"/>
    <lineage>
        <taxon>Eukaryota</taxon>
        <taxon>Sar</taxon>
        <taxon>Stramenopiles</taxon>
        <taxon>Oomycota</taxon>
        <taxon>Peronosporomycetes</taxon>
        <taxon>Peronosporales</taxon>
        <taxon>Peronosporaceae</taxon>
        <taxon>Phytophthora</taxon>
    </lineage>
</organism>
<dbReference type="Proteomes" id="UP001165083">
    <property type="component" value="Unassembled WGS sequence"/>
</dbReference>
<evidence type="ECO:0000256" key="1">
    <source>
        <dbReference type="ARBA" id="ARBA00022723"/>
    </source>
</evidence>
<keyword evidence="8" id="KW-1185">Reference proteome</keyword>
<gene>
    <name evidence="7" type="ORF">Plil01_000710200</name>
</gene>
<feature type="compositionally biased region" description="Polar residues" evidence="5">
    <location>
        <begin position="285"/>
        <end position="295"/>
    </location>
</feature>
<dbReference type="InterPro" id="IPR007527">
    <property type="entry name" value="Znf_SWIM"/>
</dbReference>
<keyword evidence="1" id="KW-0479">Metal-binding</keyword>
<feature type="region of interest" description="Disordered" evidence="5">
    <location>
        <begin position="233"/>
        <end position="267"/>
    </location>
</feature>
<name>A0A9W6TS73_9STRA</name>
<evidence type="ECO:0000256" key="4">
    <source>
        <dbReference type="PROSITE-ProRule" id="PRU00325"/>
    </source>
</evidence>
<dbReference type="EMBL" id="BSXW01000327">
    <property type="protein sequence ID" value="GMF18819.1"/>
    <property type="molecule type" value="Genomic_DNA"/>
</dbReference>
<evidence type="ECO:0000313" key="7">
    <source>
        <dbReference type="EMBL" id="GMF18819.1"/>
    </source>
</evidence>
<sequence>MLQGHKTRIDRTVAGLLQHQMTIAQKIVSTIGQQHSTSRVPKTVPKFLRAVASRLSADIFEKLKKEWERYINLMTGAVCKRLEGTVSSWKVVWKTEAFVCDDIEWTCTCLFYRSHHLPCRHIMHLAESKHHVKVRPTITIHDRWSTLKALNVKGELAAAASLLKPIVQMSKLKSPKIKLLNDEHAKARPGGVGLRGVQPDRPKEIVYVRLHRKERANQLAAWKDTVEIGLNSSNCRGGKSELKSSNEDDPDDDAEGDALSAFDPSDARETVSLMNKIEDLLPNSDGCTDSGNASGSEDDIPPTQQTTLHDTASVSSSLQIIEKSIADGKGSKDGNDLKSETSTTTVRAVDIVNLRRQNAEETQRVAAKQLRQITLNAVPNRLAVHKYPTNLTVRLDKLLRWARNTANMKFVIEMLENQYAGALTGFYAIKTLCTAGVKDRKMVGTRLEKDRLKCRPFCFGDKHGLYCCRCSSSTKPDAGERGDCQVYFKRLRTEFVTLSNKAMVSFDNIVGGICRGWVNDGAIDFCLESIAASVGQCLMLSTRMGAIRWPKTPEAKTTETRFIVHPVNLSESHRGIIIVNLTYVHITNTLRIHVYMYEPLVDESYRAGIEEVWEGTEGDEEKDKKEGLIKFVQRWHKASEPNGQLVFDATEWGEAPQQPDYASCEVLIVAQAYDTLTGSQQLQYQKVSKKDVLVMRLRMLWIMLCHS</sequence>
<protein>
    <submittedName>
        <fullName evidence="7">Unnamed protein product</fullName>
    </submittedName>
</protein>
<evidence type="ECO:0000256" key="3">
    <source>
        <dbReference type="ARBA" id="ARBA00022833"/>
    </source>
</evidence>
<accession>A0A9W6TS73</accession>
<feature type="compositionally biased region" description="Acidic residues" evidence="5">
    <location>
        <begin position="247"/>
        <end position="256"/>
    </location>
</feature>
<dbReference type="GO" id="GO:0008270">
    <property type="term" value="F:zinc ion binding"/>
    <property type="evidence" value="ECO:0007669"/>
    <property type="project" value="UniProtKB-KW"/>
</dbReference>
<keyword evidence="3" id="KW-0862">Zinc</keyword>
<dbReference type="PROSITE" id="PS50966">
    <property type="entry name" value="ZF_SWIM"/>
    <property type="match status" value="1"/>
</dbReference>